<dbReference type="Proteomes" id="UP000789595">
    <property type="component" value="Unassembled WGS sequence"/>
</dbReference>
<evidence type="ECO:0000256" key="2">
    <source>
        <dbReference type="ARBA" id="ARBA00004651"/>
    </source>
</evidence>
<accession>A0A7S3ZRK4</accession>
<keyword evidence="8" id="KW-0106">Calcium</keyword>
<keyword evidence="12" id="KW-0472">Membrane</keyword>
<proteinExistence type="predicted"/>
<comment type="cofactor">
    <cofactor evidence="1">
        <name>Ca(2+)</name>
        <dbReference type="ChEBI" id="CHEBI:29108"/>
    </cofactor>
</comment>
<keyword evidence="7" id="KW-0378">Hydrolase</keyword>
<evidence type="ECO:0000256" key="10">
    <source>
        <dbReference type="ARBA" id="ARBA00022989"/>
    </source>
</evidence>
<evidence type="ECO:0000256" key="8">
    <source>
        <dbReference type="ARBA" id="ARBA00022837"/>
    </source>
</evidence>
<dbReference type="PANTHER" id="PTHR45792:SF8">
    <property type="entry name" value="DIACYLGLYCEROL LIPASE-ALPHA"/>
    <property type="match status" value="1"/>
</dbReference>
<comment type="subcellular location">
    <subcellularLocation>
        <location evidence="2">Cell membrane</location>
        <topology evidence="2">Multi-pass membrane protein</topology>
    </subcellularLocation>
</comment>
<reference evidence="16" key="1">
    <citation type="submission" date="2021-01" db="EMBL/GenBank/DDBJ databases">
        <authorList>
            <person name="Corre E."/>
            <person name="Pelletier E."/>
            <person name="Niang G."/>
            <person name="Scheremetjew M."/>
            <person name="Finn R."/>
            <person name="Kale V."/>
            <person name="Holt S."/>
            <person name="Cochrane G."/>
            <person name="Meng A."/>
            <person name="Brown T."/>
            <person name="Cohen L."/>
        </authorList>
    </citation>
    <scope>NUCLEOTIDE SEQUENCE</scope>
    <source>
        <strain evidence="16">CCMP1756</strain>
    </source>
</reference>
<keyword evidence="10" id="KW-1133">Transmembrane helix</keyword>
<reference evidence="17" key="2">
    <citation type="submission" date="2021-11" db="EMBL/GenBank/DDBJ databases">
        <authorList>
            <consortium name="Genoscope - CEA"/>
            <person name="William W."/>
        </authorList>
    </citation>
    <scope>NUCLEOTIDE SEQUENCE</scope>
</reference>
<keyword evidence="6" id="KW-0479">Metal-binding</keyword>
<dbReference type="GO" id="GO:0016298">
    <property type="term" value="F:lipase activity"/>
    <property type="evidence" value="ECO:0007669"/>
    <property type="project" value="TreeGrafter"/>
</dbReference>
<keyword evidence="3" id="KW-1003">Cell membrane</keyword>
<dbReference type="InterPro" id="IPR029058">
    <property type="entry name" value="AB_hydrolase_fold"/>
</dbReference>
<dbReference type="OrthoDB" id="438440at2759"/>
<gene>
    <name evidence="16" type="ORF">PCAL00307_LOCUS6931</name>
    <name evidence="17" type="ORF">PECAL_1P23850</name>
</gene>
<dbReference type="SUPFAM" id="SSF53474">
    <property type="entry name" value="alpha/beta-Hydrolases"/>
    <property type="match status" value="1"/>
</dbReference>
<evidence type="ECO:0000313" key="16">
    <source>
        <dbReference type="EMBL" id="CAE0691495.1"/>
    </source>
</evidence>
<evidence type="ECO:0000256" key="3">
    <source>
        <dbReference type="ARBA" id="ARBA00022475"/>
    </source>
</evidence>
<evidence type="ECO:0000256" key="4">
    <source>
        <dbReference type="ARBA" id="ARBA00022553"/>
    </source>
</evidence>
<evidence type="ECO:0000256" key="1">
    <source>
        <dbReference type="ARBA" id="ARBA00001913"/>
    </source>
</evidence>
<keyword evidence="9" id="KW-0442">Lipid degradation</keyword>
<evidence type="ECO:0000256" key="9">
    <source>
        <dbReference type="ARBA" id="ARBA00022963"/>
    </source>
</evidence>
<feature type="domain" description="Fungal lipase-type" evidence="15">
    <location>
        <begin position="215"/>
        <end position="345"/>
    </location>
</feature>
<keyword evidence="4" id="KW-0597">Phosphoprotein</keyword>
<dbReference type="GO" id="GO:0046872">
    <property type="term" value="F:metal ion binding"/>
    <property type="evidence" value="ECO:0007669"/>
    <property type="project" value="UniProtKB-KW"/>
</dbReference>
<evidence type="ECO:0000256" key="6">
    <source>
        <dbReference type="ARBA" id="ARBA00022723"/>
    </source>
</evidence>
<evidence type="ECO:0000256" key="13">
    <source>
        <dbReference type="ARBA" id="ARBA00024531"/>
    </source>
</evidence>
<dbReference type="InterPro" id="IPR052214">
    <property type="entry name" value="DAG_Lipase-Related"/>
</dbReference>
<name>A0A7S3ZRK4_9STRA</name>
<evidence type="ECO:0000259" key="15">
    <source>
        <dbReference type="Pfam" id="PF01764"/>
    </source>
</evidence>
<comment type="catalytic activity">
    <reaction evidence="13">
        <text>a 1,2-diacyl-sn-glycerol + H2O = a 2-acylglycerol + a fatty acid + H(+)</text>
        <dbReference type="Rhea" id="RHEA:33275"/>
        <dbReference type="ChEBI" id="CHEBI:15377"/>
        <dbReference type="ChEBI" id="CHEBI:15378"/>
        <dbReference type="ChEBI" id="CHEBI:17389"/>
        <dbReference type="ChEBI" id="CHEBI:17815"/>
        <dbReference type="ChEBI" id="CHEBI:28868"/>
        <dbReference type="EC" id="3.1.1.116"/>
    </reaction>
    <physiologicalReaction direction="left-to-right" evidence="13">
        <dbReference type="Rhea" id="RHEA:33276"/>
    </physiologicalReaction>
</comment>
<organism evidence="16">
    <name type="scientific">Pelagomonas calceolata</name>
    <dbReference type="NCBI Taxonomy" id="35677"/>
    <lineage>
        <taxon>Eukaryota</taxon>
        <taxon>Sar</taxon>
        <taxon>Stramenopiles</taxon>
        <taxon>Ochrophyta</taxon>
        <taxon>Pelagophyceae</taxon>
        <taxon>Pelagomonadales</taxon>
        <taxon>Pelagomonadaceae</taxon>
        <taxon>Pelagomonas</taxon>
    </lineage>
</organism>
<dbReference type="EMBL" id="HBIW01008193">
    <property type="protein sequence ID" value="CAE0691495.1"/>
    <property type="molecule type" value="Transcribed_RNA"/>
</dbReference>
<dbReference type="GO" id="GO:0005886">
    <property type="term" value="C:plasma membrane"/>
    <property type="evidence" value="ECO:0007669"/>
    <property type="project" value="UniProtKB-SubCell"/>
</dbReference>
<evidence type="ECO:0000256" key="12">
    <source>
        <dbReference type="ARBA" id="ARBA00023136"/>
    </source>
</evidence>
<sequence length="467" mass="49122">MRPSTLLLALAAADATRRLGGGAPSIRADATRWLGGARGGSTLTSRKLFATEELEHPFSALAAFLCEAPELGEKGPKRVRRALLALSTSTKTVKFVDGATHHAIKMGASAASGATVAERVAAARDVAGRGPRALKKRASAACRARMALEALEACELCRRAPEGDIVETSQGACEVCVVEEDARCVISIHWRSGATKLVTALDADACDIVTPDFQRARASAALLELAEDVVDSLQKTLSSLKNGTEVVLVGHGGGGAVAALAASLLSGVVRRPPTPPKKPQQQLGDLNLAQKREPPRPPPFPSQKIRCVSVGCAPCLSAKAARSWDPRRARCTTVLLGDDCIGRCSPSALRRLRKRLRRFLPASAGGALGAVRLGAALAGSAFEQGMGAAGRAVTDEQRTKLTDDDELRLPGDVFFLKPRADGAVGVYRGGAGRAREELLWQLNDVLLSKSMLAHATLDAYISALDRI</sequence>
<evidence type="ECO:0000256" key="5">
    <source>
        <dbReference type="ARBA" id="ARBA00022692"/>
    </source>
</evidence>
<dbReference type="AlphaFoldDB" id="A0A7S3ZRK4"/>
<protein>
    <recommendedName>
        <fullName evidence="14">sn-1-specific diacylglycerol lipase</fullName>
        <ecNumber evidence="14">3.1.1.116</ecNumber>
    </recommendedName>
</protein>
<evidence type="ECO:0000256" key="11">
    <source>
        <dbReference type="ARBA" id="ARBA00023098"/>
    </source>
</evidence>
<keyword evidence="18" id="KW-1185">Reference proteome</keyword>
<dbReference type="InterPro" id="IPR002921">
    <property type="entry name" value="Fungal_lipase-type"/>
</dbReference>
<dbReference type="PANTHER" id="PTHR45792">
    <property type="entry name" value="DIACYLGLYCEROL LIPASE HOMOLOG-RELATED"/>
    <property type="match status" value="1"/>
</dbReference>
<dbReference type="Pfam" id="PF01764">
    <property type="entry name" value="Lipase_3"/>
    <property type="match status" value="1"/>
</dbReference>
<evidence type="ECO:0000256" key="7">
    <source>
        <dbReference type="ARBA" id="ARBA00022801"/>
    </source>
</evidence>
<keyword evidence="5" id="KW-0812">Transmembrane</keyword>
<evidence type="ECO:0000313" key="17">
    <source>
        <dbReference type="EMBL" id="CAH0365922.1"/>
    </source>
</evidence>
<dbReference type="EC" id="3.1.1.116" evidence="14"/>
<evidence type="ECO:0000256" key="14">
    <source>
        <dbReference type="ARBA" id="ARBA00026104"/>
    </source>
</evidence>
<keyword evidence="11" id="KW-0443">Lipid metabolism</keyword>
<dbReference type="Gene3D" id="3.40.50.1820">
    <property type="entry name" value="alpha/beta hydrolase"/>
    <property type="match status" value="1"/>
</dbReference>
<dbReference type="EMBL" id="CAKKNE010000001">
    <property type="protein sequence ID" value="CAH0365922.1"/>
    <property type="molecule type" value="Genomic_DNA"/>
</dbReference>
<dbReference type="GO" id="GO:0016042">
    <property type="term" value="P:lipid catabolic process"/>
    <property type="evidence" value="ECO:0007669"/>
    <property type="project" value="UniProtKB-KW"/>
</dbReference>
<evidence type="ECO:0000313" key="18">
    <source>
        <dbReference type="Proteomes" id="UP000789595"/>
    </source>
</evidence>